<protein>
    <recommendedName>
        <fullName evidence="12">Protein kinase domain-containing protein</fullName>
    </recommendedName>
</protein>
<dbReference type="InterPro" id="IPR011009">
    <property type="entry name" value="Kinase-like_dom_sf"/>
</dbReference>
<dbReference type="HOGENOM" id="CLU_000288_92_6_1"/>
<dbReference type="Proteomes" id="UP000009183">
    <property type="component" value="Chromosome 4"/>
</dbReference>
<dbReference type="FunFam" id="1.10.510.10:FF:002903">
    <property type="match status" value="1"/>
</dbReference>
<reference evidence="14" key="1">
    <citation type="journal article" date="2007" name="Nature">
        <title>The grapevine genome sequence suggests ancestral hexaploidization in major angiosperm phyla.</title>
        <authorList>
            <consortium name="The French-Italian Public Consortium for Grapevine Genome Characterization."/>
            <person name="Jaillon O."/>
            <person name="Aury J.-M."/>
            <person name="Noel B."/>
            <person name="Policriti A."/>
            <person name="Clepet C."/>
            <person name="Casagrande A."/>
            <person name="Choisne N."/>
            <person name="Aubourg S."/>
            <person name="Vitulo N."/>
            <person name="Jubin C."/>
            <person name="Vezzi A."/>
            <person name="Legeai F."/>
            <person name="Hugueney P."/>
            <person name="Dasilva C."/>
            <person name="Horner D."/>
            <person name="Mica E."/>
            <person name="Jublot D."/>
            <person name="Poulain J."/>
            <person name="Bruyere C."/>
            <person name="Billault A."/>
            <person name="Segurens B."/>
            <person name="Gouyvenoux M."/>
            <person name="Ugarte E."/>
            <person name="Cattonaro F."/>
            <person name="Anthouard V."/>
            <person name="Vico V."/>
            <person name="Del Fabbro C."/>
            <person name="Alaux M."/>
            <person name="Di Gaspero G."/>
            <person name="Dumas V."/>
            <person name="Felice N."/>
            <person name="Paillard S."/>
            <person name="Juman I."/>
            <person name="Moroldo M."/>
            <person name="Scalabrin S."/>
            <person name="Canaguier A."/>
            <person name="Le Clainche I."/>
            <person name="Malacrida G."/>
            <person name="Durand E."/>
            <person name="Pesole G."/>
            <person name="Laucou V."/>
            <person name="Chatelet P."/>
            <person name="Merdinoglu D."/>
            <person name="Delledonne M."/>
            <person name="Pezzotti M."/>
            <person name="Lecharny A."/>
            <person name="Scarpelli C."/>
            <person name="Artiguenave F."/>
            <person name="Pe M.E."/>
            <person name="Valle G."/>
            <person name="Morgante M."/>
            <person name="Caboche M."/>
            <person name="Adam-Blondon A.-F."/>
            <person name="Weissenbach J."/>
            <person name="Quetier F."/>
            <person name="Wincker P."/>
        </authorList>
    </citation>
    <scope>NUCLEOTIDE SEQUENCE [LARGE SCALE GENOMIC DNA]</scope>
    <source>
        <strain evidence="14">cv. Pinot noir / PN40024</strain>
    </source>
</reference>
<dbReference type="FunFam" id="3.30.200.20:FF:000512">
    <property type="entry name" value="Receptor-like protein kinase HSL1"/>
    <property type="match status" value="1"/>
</dbReference>
<dbReference type="SMR" id="F6H373"/>
<feature type="domain" description="Protein kinase" evidence="12">
    <location>
        <begin position="274"/>
        <end position="500"/>
    </location>
</feature>
<dbReference type="AlphaFoldDB" id="F6H373"/>
<keyword evidence="5" id="KW-0677">Repeat</keyword>
<evidence type="ECO:0000256" key="2">
    <source>
        <dbReference type="ARBA" id="ARBA00022614"/>
    </source>
</evidence>
<keyword evidence="10" id="KW-0675">Receptor</keyword>
<dbReference type="InterPro" id="IPR008271">
    <property type="entry name" value="Ser/Thr_kinase_AS"/>
</dbReference>
<name>F6H373_VITVI</name>
<dbReference type="PROSITE" id="PS00108">
    <property type="entry name" value="PROTEIN_KINASE_ST"/>
    <property type="match status" value="1"/>
</dbReference>
<gene>
    <name evidence="13" type="ordered locus">VIT_04s0008g00400</name>
</gene>
<evidence type="ECO:0000256" key="4">
    <source>
        <dbReference type="ARBA" id="ARBA00022729"/>
    </source>
</evidence>
<dbReference type="PANTHER" id="PTHR48053:SF109">
    <property type="entry name" value="PROTEIN KINASE DOMAIN-CONTAINING PROTEIN"/>
    <property type="match status" value="1"/>
</dbReference>
<dbReference type="InterPro" id="IPR001611">
    <property type="entry name" value="Leu-rich_rpt"/>
</dbReference>
<dbReference type="PRINTS" id="PR00019">
    <property type="entry name" value="LEURICHRPT"/>
</dbReference>
<dbReference type="GO" id="GO:0016020">
    <property type="term" value="C:membrane"/>
    <property type="evidence" value="ECO:0007669"/>
    <property type="project" value="UniProtKB-SubCell"/>
</dbReference>
<dbReference type="Gene3D" id="3.80.10.10">
    <property type="entry name" value="Ribonuclease Inhibitor"/>
    <property type="match status" value="1"/>
</dbReference>
<evidence type="ECO:0000313" key="14">
    <source>
        <dbReference type="Proteomes" id="UP000009183"/>
    </source>
</evidence>
<evidence type="ECO:0000256" key="1">
    <source>
        <dbReference type="ARBA" id="ARBA00004479"/>
    </source>
</evidence>
<evidence type="ECO:0000256" key="11">
    <source>
        <dbReference type="ARBA" id="ARBA00023180"/>
    </source>
</evidence>
<dbReference type="InParanoid" id="F6H373"/>
<evidence type="ECO:0000256" key="7">
    <source>
        <dbReference type="ARBA" id="ARBA00022840"/>
    </source>
</evidence>
<keyword evidence="4" id="KW-0732">Signal</keyword>
<dbReference type="Pfam" id="PF00069">
    <property type="entry name" value="Pkinase"/>
    <property type="match status" value="1"/>
</dbReference>
<dbReference type="PROSITE" id="PS50011">
    <property type="entry name" value="PROTEIN_KINASE_DOM"/>
    <property type="match status" value="1"/>
</dbReference>
<evidence type="ECO:0000259" key="12">
    <source>
        <dbReference type="PROSITE" id="PS50011"/>
    </source>
</evidence>
<keyword evidence="14" id="KW-1185">Reference proteome</keyword>
<keyword evidence="7" id="KW-0067">ATP-binding</keyword>
<dbReference type="EMBL" id="FN595231">
    <property type="protein sequence ID" value="CCB46529.1"/>
    <property type="molecule type" value="Genomic_DNA"/>
</dbReference>
<dbReference type="InterPro" id="IPR032675">
    <property type="entry name" value="LRR_dom_sf"/>
</dbReference>
<evidence type="ECO:0000256" key="6">
    <source>
        <dbReference type="ARBA" id="ARBA00022741"/>
    </source>
</evidence>
<keyword evidence="2" id="KW-0433">Leucine-rich repeat</keyword>
<dbReference type="Gene3D" id="1.10.510.10">
    <property type="entry name" value="Transferase(Phosphotransferase) domain 1"/>
    <property type="match status" value="1"/>
</dbReference>
<dbReference type="FunFam" id="3.80.10.10:FF:000694">
    <property type="entry name" value="Receptor-like protein kinase HSL1"/>
    <property type="match status" value="1"/>
</dbReference>
<dbReference type="PANTHER" id="PTHR48053">
    <property type="entry name" value="LEUCINE RICH REPEAT FAMILY PROTEIN, EXPRESSED"/>
    <property type="match status" value="1"/>
</dbReference>
<proteinExistence type="predicted"/>
<dbReference type="PaxDb" id="29760-VIT_04s0008g00400.t01"/>
<dbReference type="Pfam" id="PF13855">
    <property type="entry name" value="LRR_8"/>
    <property type="match status" value="1"/>
</dbReference>
<dbReference type="SUPFAM" id="SSF52058">
    <property type="entry name" value="L domain-like"/>
    <property type="match status" value="1"/>
</dbReference>
<keyword evidence="3" id="KW-0812">Transmembrane</keyword>
<sequence>MEIGNLANLEQLAMAYNEKFQPSALPKEFGALKKLKYLWMTEANLIGEIPESFNNLSNLELLDLSVNKLEGTIPGGIVEIANNKFYGPIPAEISSWMNISVLNANNNMLSGKIPVELTSLWNITVLLLDENQFSGELPSQIISWKSLNKLNLSRNKLSGLIPKALGSLTSLSYLDLSENQFSGQIPPKLGHLNLIILHLSSNQLSGMVPIEFQHEAYEDSFLNNPKLCVNVPTLNLPRCDAKPVNSDKLSTKYLVMILIFALADLDEYNILSSLTENNLIVCGGSGKVYRVANNRSGELLAVKMICNNRRLDQKLQKQFETEVEILSTMRHANIVKLLCCISNETSSLLVYEYMEKQSLDRWLHGKKQRTSSMTSSVHNFVLDWPTRLQIAIGAAKGLCHMHEYCSVPIIHRDVKSSNILLDAEFNAKIADFGLAETLVKQGEPNTMSRIAGSYGYIAPEYAYTTKVNKKIDVYSFGVVLLELVTGREPNNGDEHMCLAE</sequence>
<evidence type="ECO:0000256" key="5">
    <source>
        <dbReference type="ARBA" id="ARBA00022737"/>
    </source>
</evidence>
<keyword evidence="6" id="KW-0547">Nucleotide-binding</keyword>
<evidence type="ECO:0000256" key="3">
    <source>
        <dbReference type="ARBA" id="ARBA00022692"/>
    </source>
</evidence>
<dbReference type="FunFam" id="3.80.10.10:FF:000041">
    <property type="entry name" value="LRR receptor-like serine/threonine-protein kinase ERECTA"/>
    <property type="match status" value="1"/>
</dbReference>
<dbReference type="GO" id="GO:0005524">
    <property type="term" value="F:ATP binding"/>
    <property type="evidence" value="ECO:0007669"/>
    <property type="project" value="UniProtKB-KW"/>
</dbReference>
<dbReference type="SMART" id="SM00369">
    <property type="entry name" value="LRR_TYP"/>
    <property type="match status" value="4"/>
</dbReference>
<accession>F6H373</accession>
<dbReference type="GO" id="GO:0004672">
    <property type="term" value="F:protein kinase activity"/>
    <property type="evidence" value="ECO:0007669"/>
    <property type="project" value="InterPro"/>
</dbReference>
<evidence type="ECO:0000256" key="9">
    <source>
        <dbReference type="ARBA" id="ARBA00023136"/>
    </source>
</evidence>
<dbReference type="Pfam" id="PF00560">
    <property type="entry name" value="LRR_1"/>
    <property type="match status" value="2"/>
</dbReference>
<evidence type="ECO:0000256" key="10">
    <source>
        <dbReference type="ARBA" id="ARBA00023170"/>
    </source>
</evidence>
<keyword evidence="9" id="KW-0472">Membrane</keyword>
<dbReference type="InterPro" id="IPR000719">
    <property type="entry name" value="Prot_kinase_dom"/>
</dbReference>
<keyword evidence="8" id="KW-1133">Transmembrane helix</keyword>
<comment type="subcellular location">
    <subcellularLocation>
        <location evidence="1">Membrane</location>
        <topology evidence="1">Single-pass type I membrane protein</topology>
    </subcellularLocation>
</comment>
<organism evidence="13 14">
    <name type="scientific">Vitis vinifera</name>
    <name type="common">Grape</name>
    <dbReference type="NCBI Taxonomy" id="29760"/>
    <lineage>
        <taxon>Eukaryota</taxon>
        <taxon>Viridiplantae</taxon>
        <taxon>Streptophyta</taxon>
        <taxon>Embryophyta</taxon>
        <taxon>Tracheophyta</taxon>
        <taxon>Spermatophyta</taxon>
        <taxon>Magnoliopsida</taxon>
        <taxon>eudicotyledons</taxon>
        <taxon>Gunneridae</taxon>
        <taxon>Pentapetalae</taxon>
        <taxon>rosids</taxon>
        <taxon>Vitales</taxon>
        <taxon>Vitaceae</taxon>
        <taxon>Viteae</taxon>
        <taxon>Vitis</taxon>
    </lineage>
</organism>
<dbReference type="eggNOG" id="ENOG502QQPF">
    <property type="taxonomic scope" value="Eukaryota"/>
</dbReference>
<dbReference type="InterPro" id="IPR003591">
    <property type="entry name" value="Leu-rich_rpt_typical-subtyp"/>
</dbReference>
<dbReference type="InterPro" id="IPR051716">
    <property type="entry name" value="Plant_RL_S/T_kinase"/>
</dbReference>
<dbReference type="SUPFAM" id="SSF56112">
    <property type="entry name" value="Protein kinase-like (PK-like)"/>
    <property type="match status" value="1"/>
</dbReference>
<evidence type="ECO:0000313" key="13">
    <source>
        <dbReference type="EMBL" id="CCB46529.1"/>
    </source>
</evidence>
<keyword evidence="11" id="KW-0325">Glycoprotein</keyword>
<dbReference type="SMART" id="SM00220">
    <property type="entry name" value="S_TKc"/>
    <property type="match status" value="1"/>
</dbReference>
<evidence type="ECO:0000256" key="8">
    <source>
        <dbReference type="ARBA" id="ARBA00022989"/>
    </source>
</evidence>